<reference evidence="1" key="1">
    <citation type="journal article" date="2023" name="G3 (Bethesda)">
        <title>A reference genome for the long-term kleptoplast-retaining sea slug Elysia crispata morphotype clarki.</title>
        <authorList>
            <person name="Eastman K.E."/>
            <person name="Pendleton A.L."/>
            <person name="Shaikh M.A."/>
            <person name="Suttiyut T."/>
            <person name="Ogas R."/>
            <person name="Tomko P."/>
            <person name="Gavelis G."/>
            <person name="Widhalm J.R."/>
            <person name="Wisecaver J.H."/>
        </authorList>
    </citation>
    <scope>NUCLEOTIDE SEQUENCE</scope>
    <source>
        <strain evidence="1">ECLA1</strain>
    </source>
</reference>
<name>A0AAE1DIJ4_9GAST</name>
<gene>
    <name evidence="1" type="ORF">RRG08_006453</name>
</gene>
<evidence type="ECO:0000313" key="1">
    <source>
        <dbReference type="EMBL" id="KAK3771090.1"/>
    </source>
</evidence>
<dbReference type="AlphaFoldDB" id="A0AAE1DIJ4"/>
<comment type="caution">
    <text evidence="1">The sequence shown here is derived from an EMBL/GenBank/DDBJ whole genome shotgun (WGS) entry which is preliminary data.</text>
</comment>
<dbReference type="Proteomes" id="UP001283361">
    <property type="component" value="Unassembled WGS sequence"/>
</dbReference>
<accession>A0AAE1DIJ4</accession>
<organism evidence="1 2">
    <name type="scientific">Elysia crispata</name>
    <name type="common">lettuce slug</name>
    <dbReference type="NCBI Taxonomy" id="231223"/>
    <lineage>
        <taxon>Eukaryota</taxon>
        <taxon>Metazoa</taxon>
        <taxon>Spiralia</taxon>
        <taxon>Lophotrochozoa</taxon>
        <taxon>Mollusca</taxon>
        <taxon>Gastropoda</taxon>
        <taxon>Heterobranchia</taxon>
        <taxon>Euthyneura</taxon>
        <taxon>Panpulmonata</taxon>
        <taxon>Sacoglossa</taxon>
        <taxon>Placobranchoidea</taxon>
        <taxon>Plakobranchidae</taxon>
        <taxon>Elysia</taxon>
    </lineage>
</organism>
<evidence type="ECO:0000313" key="2">
    <source>
        <dbReference type="Proteomes" id="UP001283361"/>
    </source>
</evidence>
<proteinExistence type="predicted"/>
<sequence length="104" mass="11538">MLWYALVYFNVVQGFGVQTGAQFVEPCTRTVISVKGLGVCRYCVVVSGVSCFTPKGQTLCIHCIWNIGEENFGSIRNNTFPAVAEWQRSPPNITLPRVPVHEFG</sequence>
<dbReference type="EMBL" id="JAWDGP010003773">
    <property type="protein sequence ID" value="KAK3771090.1"/>
    <property type="molecule type" value="Genomic_DNA"/>
</dbReference>
<keyword evidence="2" id="KW-1185">Reference proteome</keyword>
<protein>
    <submittedName>
        <fullName evidence="1">Uncharacterized protein</fullName>
    </submittedName>
</protein>